<protein>
    <recommendedName>
        <fullName evidence="4">Thiamine biosynthesis protein ThiC</fullName>
    </recommendedName>
</protein>
<evidence type="ECO:0000313" key="3">
    <source>
        <dbReference type="Proteomes" id="UP000824281"/>
    </source>
</evidence>
<dbReference type="RefSeq" id="WP_221425349.1">
    <property type="nucleotide sequence ID" value="NZ_CP081295.1"/>
</dbReference>
<name>A0ABX8ZQK5_9SPHN</name>
<evidence type="ECO:0000256" key="1">
    <source>
        <dbReference type="SAM" id="Phobius"/>
    </source>
</evidence>
<evidence type="ECO:0008006" key="4">
    <source>
        <dbReference type="Google" id="ProtNLM"/>
    </source>
</evidence>
<organism evidence="2 3">
    <name type="scientific">Qipengyuania aurantiaca</name>
    <dbReference type="NCBI Taxonomy" id="2867233"/>
    <lineage>
        <taxon>Bacteria</taxon>
        <taxon>Pseudomonadati</taxon>
        <taxon>Pseudomonadota</taxon>
        <taxon>Alphaproteobacteria</taxon>
        <taxon>Sphingomonadales</taxon>
        <taxon>Erythrobacteraceae</taxon>
        <taxon>Qipengyuania</taxon>
    </lineage>
</organism>
<proteinExistence type="predicted"/>
<keyword evidence="1" id="KW-0472">Membrane</keyword>
<accession>A0ABX8ZQK5</accession>
<gene>
    <name evidence="2" type="ORF">K3148_00165</name>
</gene>
<reference evidence="2 3" key="1">
    <citation type="submission" date="2021-08" db="EMBL/GenBank/DDBJ databases">
        <title>Comparative Genomics Analysis of the Genus Qipengyuania Reveals Extensive Genetic Diversity and Metabolic Versatility, Including the Description of Fifteen Novel Species.</title>
        <authorList>
            <person name="Liu Y."/>
        </authorList>
    </citation>
    <scope>NUCLEOTIDE SEQUENCE [LARGE SCALE GENOMIC DNA]</scope>
    <source>
        <strain evidence="2 3">1NDH13</strain>
    </source>
</reference>
<sequence length="193" mass="19652">MTDRHLIRGLAALLLLTVASQIFYIAIVSGSENEMLRPLTWFTELFAFAISTVLALSLAARRPKQAPIWSTIALAGTLNTIQVAMGLSMFGPAMEAGEAVPQLFAAVLAGAFFFYFLAKFLLGGAAILLGAGALKAGSGLAKPLGGLAALAGVGALGLSLLAMIDAKTWTFAAGGAGTAVTALLAGLLLAQSE</sequence>
<evidence type="ECO:0000313" key="2">
    <source>
        <dbReference type="EMBL" id="QZD89872.1"/>
    </source>
</evidence>
<feature type="transmembrane region" description="Helical" evidence="1">
    <location>
        <begin position="170"/>
        <end position="190"/>
    </location>
</feature>
<dbReference type="Proteomes" id="UP000824281">
    <property type="component" value="Chromosome"/>
</dbReference>
<keyword evidence="1" id="KW-0812">Transmembrane</keyword>
<feature type="transmembrane region" description="Helical" evidence="1">
    <location>
        <begin position="7"/>
        <end position="27"/>
    </location>
</feature>
<keyword evidence="1" id="KW-1133">Transmembrane helix</keyword>
<feature type="transmembrane region" description="Helical" evidence="1">
    <location>
        <begin position="39"/>
        <end position="60"/>
    </location>
</feature>
<keyword evidence="3" id="KW-1185">Reference proteome</keyword>
<dbReference type="EMBL" id="CP081295">
    <property type="protein sequence ID" value="QZD89872.1"/>
    <property type="molecule type" value="Genomic_DNA"/>
</dbReference>
<feature type="transmembrane region" description="Helical" evidence="1">
    <location>
        <begin position="103"/>
        <end position="132"/>
    </location>
</feature>
<feature type="transmembrane region" description="Helical" evidence="1">
    <location>
        <begin position="144"/>
        <end position="164"/>
    </location>
</feature>
<feature type="transmembrane region" description="Helical" evidence="1">
    <location>
        <begin position="72"/>
        <end position="91"/>
    </location>
</feature>